<name>A0ABT4RN56_9ACTN</name>
<reference evidence="2" key="1">
    <citation type="submission" date="2022-10" db="EMBL/GenBank/DDBJ databases">
        <title>The WGS of Solirubrobacter sp. CPCC 204708.</title>
        <authorList>
            <person name="Jiang Z."/>
        </authorList>
    </citation>
    <scope>NUCLEOTIDE SEQUENCE</scope>
    <source>
        <strain evidence="2">CPCC 204708</strain>
    </source>
</reference>
<gene>
    <name evidence="2" type="ORF">OJ962_21020</name>
</gene>
<protein>
    <submittedName>
        <fullName evidence="2">Uncharacterized protein</fullName>
    </submittedName>
</protein>
<dbReference type="EMBL" id="JAPCID010000032">
    <property type="protein sequence ID" value="MDA0139999.1"/>
    <property type="molecule type" value="Genomic_DNA"/>
</dbReference>
<proteinExistence type="predicted"/>
<organism evidence="2 3">
    <name type="scientific">Solirubrobacter deserti</name>
    <dbReference type="NCBI Taxonomy" id="2282478"/>
    <lineage>
        <taxon>Bacteria</taxon>
        <taxon>Bacillati</taxon>
        <taxon>Actinomycetota</taxon>
        <taxon>Thermoleophilia</taxon>
        <taxon>Solirubrobacterales</taxon>
        <taxon>Solirubrobacteraceae</taxon>
        <taxon>Solirubrobacter</taxon>
    </lineage>
</organism>
<evidence type="ECO:0000256" key="1">
    <source>
        <dbReference type="SAM" id="Coils"/>
    </source>
</evidence>
<keyword evidence="1" id="KW-0175">Coiled coil</keyword>
<dbReference type="Proteomes" id="UP001147700">
    <property type="component" value="Unassembled WGS sequence"/>
</dbReference>
<dbReference type="RefSeq" id="WP_202955006.1">
    <property type="nucleotide sequence ID" value="NZ_JAPCID010000032.1"/>
</dbReference>
<comment type="caution">
    <text evidence="2">The sequence shown here is derived from an EMBL/GenBank/DDBJ whole genome shotgun (WGS) entry which is preliminary data.</text>
</comment>
<sequence>MSKTTTDWQARAEAAEARVAELTAERARLWEENNRLRTERREIEYYERLATQMQTSLSWQITSPLRTAKVLNAKVRRKLEQRRES</sequence>
<feature type="coiled-coil region" evidence="1">
    <location>
        <begin position="5"/>
        <end position="39"/>
    </location>
</feature>
<keyword evidence="3" id="KW-1185">Reference proteome</keyword>
<evidence type="ECO:0000313" key="3">
    <source>
        <dbReference type="Proteomes" id="UP001147700"/>
    </source>
</evidence>
<evidence type="ECO:0000313" key="2">
    <source>
        <dbReference type="EMBL" id="MDA0139999.1"/>
    </source>
</evidence>
<accession>A0ABT4RN56</accession>